<dbReference type="GO" id="GO:0017053">
    <property type="term" value="C:transcription repressor complex"/>
    <property type="evidence" value="ECO:0007669"/>
    <property type="project" value="InterPro"/>
</dbReference>
<sequence>MADASALENSSVEALMSLRSAGRNRPSPISNPVPTPPRRGNPPRIRKRNRLIFNDDEDTSMSPIRSSPKRNRTTPTNSPAKSQHSRDHPKSHSVPSTPQKISSSALQNLILSTPAKKSAQKMGCRLKNLLKLPKAYKWCIYEWFYSNIDKALFSGENDFLICLRESFPQLKCRKLTRVEWCIIRRLMGKPRRCSPAFFAEERAALDTKRRRLRLLQQRKSSELDTSDIKDLPQEIPLPLVIGTKVTARLRYPHDGLFTGQIDAINTQNATYRVTFDRHGLGTHTIPDTEVLGTEPQDTMPLSAFLNKQRPRPSLFSPQRITLDGLHSPNLDNDPMLGMSPLRGKLQGDEKTLGGFPVKFLVLVTRLSKILGIKKDLLQELKDMNTNAERMQSLNQSSGLDFKEKYAKCVLQLEKLNDALNRHLNDVQKYCQEIAPEQGLPPLSEPTADRLQCDQEASQMVHDANLALGDQAVKNPKLNDLIASLTSLMLQIKSLAKNDMNSYGFKSLNESLEEIKKKIDPSNLRCFQDNVEVHIAHIQSGMSQMGNLHAFAEKNVDF</sequence>
<dbReference type="Proteomes" id="UP000694845">
    <property type="component" value="Unplaced"/>
</dbReference>
<evidence type="ECO:0000256" key="2">
    <source>
        <dbReference type="ARBA" id="ARBA00006732"/>
    </source>
</evidence>
<keyword evidence="4" id="KW-0175">Coiled coil</keyword>
<feature type="compositionally biased region" description="Pro residues" evidence="5">
    <location>
        <begin position="29"/>
        <end position="40"/>
    </location>
</feature>
<dbReference type="OMA" id="KEEMIPP"/>
<dbReference type="RefSeq" id="XP_022089163.1">
    <property type="nucleotide sequence ID" value="XM_022233471.1"/>
</dbReference>
<dbReference type="InterPro" id="IPR033471">
    <property type="entry name" value="DIRP"/>
</dbReference>
<dbReference type="OrthoDB" id="2339771at2759"/>
<organism evidence="7 8">
    <name type="scientific">Acanthaster planci</name>
    <name type="common">Crown-of-thorns starfish</name>
    <dbReference type="NCBI Taxonomy" id="133434"/>
    <lineage>
        <taxon>Eukaryota</taxon>
        <taxon>Metazoa</taxon>
        <taxon>Echinodermata</taxon>
        <taxon>Eleutherozoa</taxon>
        <taxon>Asterozoa</taxon>
        <taxon>Asteroidea</taxon>
        <taxon>Valvatacea</taxon>
        <taxon>Valvatida</taxon>
        <taxon>Acanthasteridae</taxon>
        <taxon>Acanthaster</taxon>
    </lineage>
</organism>
<dbReference type="GO" id="GO:0003677">
    <property type="term" value="F:DNA binding"/>
    <property type="evidence" value="ECO:0007669"/>
    <property type="project" value="TreeGrafter"/>
</dbReference>
<dbReference type="PANTHER" id="PTHR21689">
    <property type="entry name" value="LIN-9"/>
    <property type="match status" value="1"/>
</dbReference>
<dbReference type="GO" id="GO:0051726">
    <property type="term" value="P:regulation of cell cycle"/>
    <property type="evidence" value="ECO:0007669"/>
    <property type="project" value="TreeGrafter"/>
</dbReference>
<dbReference type="GeneID" id="110978453"/>
<dbReference type="InterPro" id="IPR010561">
    <property type="entry name" value="LIN-9/ALY1"/>
</dbReference>
<evidence type="ECO:0000313" key="8">
    <source>
        <dbReference type="RefSeq" id="XP_022089163.1"/>
    </source>
</evidence>
<evidence type="ECO:0000256" key="1">
    <source>
        <dbReference type="ARBA" id="ARBA00004123"/>
    </source>
</evidence>
<evidence type="ECO:0000256" key="3">
    <source>
        <dbReference type="ARBA" id="ARBA00023242"/>
    </source>
</evidence>
<feature type="coiled-coil region" evidence="4">
    <location>
        <begin position="373"/>
        <end position="432"/>
    </location>
</feature>
<reference evidence="8" key="1">
    <citation type="submission" date="2025-08" db="UniProtKB">
        <authorList>
            <consortium name="RefSeq"/>
        </authorList>
    </citation>
    <scope>IDENTIFICATION</scope>
</reference>
<dbReference type="SMART" id="SM01135">
    <property type="entry name" value="DIRP"/>
    <property type="match status" value="1"/>
</dbReference>
<accession>A0A8B7Y7G6</accession>
<comment type="subcellular location">
    <subcellularLocation>
        <location evidence="1">Nucleus</location>
    </subcellularLocation>
</comment>
<feature type="compositionally biased region" description="Polar residues" evidence="5">
    <location>
        <begin position="73"/>
        <end position="82"/>
    </location>
</feature>
<dbReference type="GO" id="GO:0006357">
    <property type="term" value="P:regulation of transcription by RNA polymerase II"/>
    <property type="evidence" value="ECO:0007669"/>
    <property type="project" value="TreeGrafter"/>
</dbReference>
<dbReference type="GO" id="GO:0005654">
    <property type="term" value="C:nucleoplasm"/>
    <property type="evidence" value="ECO:0007669"/>
    <property type="project" value="TreeGrafter"/>
</dbReference>
<comment type="similarity">
    <text evidence="2">Belongs to the lin-9 family.</text>
</comment>
<dbReference type="PANTHER" id="PTHR21689:SF2">
    <property type="entry name" value="PROTEIN LIN-9 HOMOLOG"/>
    <property type="match status" value="1"/>
</dbReference>
<dbReference type="GO" id="GO:0006351">
    <property type="term" value="P:DNA-templated transcription"/>
    <property type="evidence" value="ECO:0007669"/>
    <property type="project" value="InterPro"/>
</dbReference>
<protein>
    <submittedName>
        <fullName evidence="8">Protein lin-9 homolog</fullName>
    </submittedName>
</protein>
<dbReference type="AlphaFoldDB" id="A0A8B7Y7G6"/>
<dbReference type="InterPro" id="IPR045831">
    <property type="entry name" value="LIN9_C"/>
</dbReference>
<dbReference type="CTD" id="286826"/>
<evidence type="ECO:0000256" key="4">
    <source>
        <dbReference type="SAM" id="Coils"/>
    </source>
</evidence>
<evidence type="ECO:0000313" key="7">
    <source>
        <dbReference type="Proteomes" id="UP000694845"/>
    </source>
</evidence>
<keyword evidence="7" id="KW-1185">Reference proteome</keyword>
<keyword evidence="3" id="KW-0539">Nucleus</keyword>
<dbReference type="Pfam" id="PF19438">
    <property type="entry name" value="LIN9_C"/>
    <property type="match status" value="1"/>
</dbReference>
<name>A0A8B7Y7G6_ACAPL</name>
<evidence type="ECO:0000256" key="5">
    <source>
        <dbReference type="SAM" id="MobiDB-lite"/>
    </source>
</evidence>
<dbReference type="KEGG" id="aplc:110978453"/>
<evidence type="ECO:0000259" key="6">
    <source>
        <dbReference type="SMART" id="SM01135"/>
    </source>
</evidence>
<feature type="domain" description="DIRP" evidence="6">
    <location>
        <begin position="144"/>
        <end position="251"/>
    </location>
</feature>
<gene>
    <name evidence="8" type="primary">LOC110978453</name>
</gene>
<dbReference type="Pfam" id="PF06584">
    <property type="entry name" value="DIRP"/>
    <property type="match status" value="1"/>
</dbReference>
<proteinExistence type="inferred from homology"/>
<feature type="region of interest" description="Disordered" evidence="5">
    <location>
        <begin position="1"/>
        <end position="99"/>
    </location>
</feature>